<dbReference type="InterPro" id="IPR028082">
    <property type="entry name" value="Peripla_BP_I"/>
</dbReference>
<dbReference type="InterPro" id="IPR007443">
    <property type="entry name" value="LpoA"/>
</dbReference>
<organism evidence="1">
    <name type="scientific">uncultured Fidelibacterota bacterium HF0010_18O13</name>
    <dbReference type="NCBI Taxonomy" id="710789"/>
    <lineage>
        <taxon>Bacteria</taxon>
        <taxon>Pseudomonadati</taxon>
        <taxon>Fidelibacterota</taxon>
        <taxon>environmental samples</taxon>
    </lineage>
</organism>
<sequence length="595" mass="68220">MKLLVNIILFGSLFAQSIDSELHEQFIESLVDDLNRQRNNSVIKRIDESKIIETDYANHAKILKLKAYYNLKDFDSALNIAKSMNPLNYSPNLKTSFYLTMGDIYSSKGYYDHAFKNYIDARRSNIDFLSKRVINKRLVKIIPLNLDFENLELMEILEDNKSNLNIILLAQSFSLVYSNSKEISSKFDEIDQSSLDREFRSNYNFLKRNIDSKTSFSKKVGVVLPLEGEGLEITNAFLKGLLEANQSSQSNDKIQFIVIDNYKDPILTVEAFKNLVDKHNVSAIIGPFLDKNLIAGASSVSSKKIPIFAPFTSLDNLSNVNKNIYILNSSVDFRNELLVNHYLNNSEINNIAIIAPRTDLGIKEVDSFLIALDKLNKEPVYIGWYEESSAIDLRPNFNELREVAWEIETRDEYQEFLGVEIDVLDSMFEVDNDEVYDMFNLEQEESIDSTKVILETIDGLFYPVSSNALEFVASQVSLSNLETQLLGNENWLNLDLLKQESVSPHISDMLFASNYIPKYLNNSEYDYNPSLNNAFHFGMDFSNFLINSSFNKSKFDFSSSLSFEGITRNFDFSNSTSNKGSKVVRFSNRKIYNYR</sequence>
<reference evidence="1" key="1">
    <citation type="journal article" date="2011" name="Environ. Microbiol.">
        <title>Time-series analyses of Monterey Bay coastal microbial picoplankton using a 'genome proxy' microarray.</title>
        <authorList>
            <person name="Rich V.I."/>
            <person name="Pham V.D."/>
            <person name="Eppley J."/>
            <person name="Shi Y."/>
            <person name="DeLong E.F."/>
        </authorList>
    </citation>
    <scope>NUCLEOTIDE SEQUENCE</scope>
</reference>
<dbReference type="AlphaFoldDB" id="E0XR82"/>
<proteinExistence type="predicted"/>
<dbReference type="CDD" id="cd06268">
    <property type="entry name" value="PBP1_ABC_transporter_LIVBP-like"/>
    <property type="match status" value="1"/>
</dbReference>
<name>E0XR82_9BACT</name>
<dbReference type="Gene3D" id="3.40.50.2300">
    <property type="match status" value="1"/>
</dbReference>
<accession>E0XR82</accession>
<dbReference type="SUPFAM" id="SSF53822">
    <property type="entry name" value="Periplasmic binding protein-like I"/>
    <property type="match status" value="1"/>
</dbReference>
<dbReference type="EMBL" id="GU474850">
    <property type="protein sequence ID" value="ADI16923.1"/>
    <property type="molecule type" value="Genomic_DNA"/>
</dbReference>
<evidence type="ECO:0008006" key="2">
    <source>
        <dbReference type="Google" id="ProtNLM"/>
    </source>
</evidence>
<evidence type="ECO:0000313" key="1">
    <source>
        <dbReference type="EMBL" id="ADI16923.1"/>
    </source>
</evidence>
<dbReference type="Pfam" id="PF04348">
    <property type="entry name" value="LppC"/>
    <property type="match status" value="1"/>
</dbReference>
<protein>
    <recommendedName>
        <fullName evidence="2">Leucine-binding protein domain-containing protein</fullName>
    </recommendedName>
</protein>